<accession>A0A9N8H0N7</accession>
<keyword evidence="13" id="KW-1185">Reference proteome</keyword>
<evidence type="ECO:0000256" key="1">
    <source>
        <dbReference type="ARBA" id="ARBA00001936"/>
    </source>
</evidence>
<dbReference type="AlphaFoldDB" id="A0A9N8H0N7"/>
<evidence type="ECO:0000256" key="8">
    <source>
        <dbReference type="ARBA" id="ARBA00022842"/>
    </source>
</evidence>
<dbReference type="InterPro" id="IPR036691">
    <property type="entry name" value="Endo/exonu/phosph_ase_sf"/>
</dbReference>
<dbReference type="EMBL" id="CAICTM010000004">
    <property type="protein sequence ID" value="CAB9496376.1"/>
    <property type="molecule type" value="Genomic_DNA"/>
</dbReference>
<evidence type="ECO:0000256" key="7">
    <source>
        <dbReference type="ARBA" id="ARBA00022801"/>
    </source>
</evidence>
<dbReference type="Proteomes" id="UP001153069">
    <property type="component" value="Unassembled WGS sequence"/>
</dbReference>
<name>A0A9N8H0N7_9STRA</name>
<dbReference type="PANTHER" id="PTHR15822">
    <property type="entry name" value="TRAF AND TNF RECEPTOR-ASSOCIATED PROTEIN"/>
    <property type="match status" value="1"/>
</dbReference>
<dbReference type="GO" id="GO:0046872">
    <property type="term" value="F:metal ion binding"/>
    <property type="evidence" value="ECO:0007669"/>
    <property type="project" value="UniProtKB-KW"/>
</dbReference>
<keyword evidence="5" id="KW-0479">Metal-binding</keyword>
<dbReference type="GO" id="GO:0070260">
    <property type="term" value="F:5'-tyrosyl-DNA phosphodiesterase activity"/>
    <property type="evidence" value="ECO:0007669"/>
    <property type="project" value="TreeGrafter"/>
</dbReference>
<dbReference type="PANTHER" id="PTHR15822:SF4">
    <property type="entry name" value="TYROSYL-DNA PHOSPHODIESTERASE 2"/>
    <property type="match status" value="1"/>
</dbReference>
<keyword evidence="10" id="KW-0539">Nucleus</keyword>
<keyword evidence="6" id="KW-0227">DNA damage</keyword>
<comment type="cofactor">
    <cofactor evidence="2">
        <name>Mg(2+)</name>
        <dbReference type="ChEBI" id="CHEBI:18420"/>
    </cofactor>
</comment>
<dbReference type="Gene3D" id="3.60.10.10">
    <property type="entry name" value="Endonuclease/exonuclease/phosphatase"/>
    <property type="match status" value="1"/>
</dbReference>
<keyword evidence="12" id="KW-0255">Endonuclease</keyword>
<dbReference type="GO" id="GO:0004519">
    <property type="term" value="F:endonuclease activity"/>
    <property type="evidence" value="ECO:0007669"/>
    <property type="project" value="UniProtKB-KW"/>
</dbReference>
<evidence type="ECO:0000256" key="9">
    <source>
        <dbReference type="ARBA" id="ARBA00023204"/>
    </source>
</evidence>
<dbReference type="CDD" id="cd09080">
    <property type="entry name" value="TDP2"/>
    <property type="match status" value="1"/>
</dbReference>
<protein>
    <submittedName>
        <fullName evidence="12">Endonuclease/Exonuclease/phosphatase family</fullName>
    </submittedName>
</protein>
<evidence type="ECO:0000313" key="12">
    <source>
        <dbReference type="EMBL" id="CAB9496376.1"/>
    </source>
</evidence>
<evidence type="ECO:0000256" key="5">
    <source>
        <dbReference type="ARBA" id="ARBA00022723"/>
    </source>
</evidence>
<proteinExistence type="predicted"/>
<dbReference type="InterPro" id="IPR051547">
    <property type="entry name" value="TDP2-like"/>
</dbReference>
<gene>
    <name evidence="12" type="ORF">SEMRO_4_G003510.1</name>
</gene>
<dbReference type="SUPFAM" id="SSF56219">
    <property type="entry name" value="DNase I-like"/>
    <property type="match status" value="1"/>
</dbReference>
<keyword evidence="9" id="KW-0234">DNA repair</keyword>
<dbReference type="InterPro" id="IPR005135">
    <property type="entry name" value="Endo/exonuclease/phosphatase"/>
</dbReference>
<evidence type="ECO:0000313" key="13">
    <source>
        <dbReference type="Proteomes" id="UP001153069"/>
    </source>
</evidence>
<evidence type="ECO:0000256" key="4">
    <source>
        <dbReference type="ARBA" id="ARBA00022722"/>
    </source>
</evidence>
<reference evidence="12" key="1">
    <citation type="submission" date="2020-06" db="EMBL/GenBank/DDBJ databases">
        <authorList>
            <consortium name="Plant Systems Biology data submission"/>
        </authorList>
    </citation>
    <scope>NUCLEOTIDE SEQUENCE</scope>
    <source>
        <strain evidence="12">D6</strain>
    </source>
</reference>
<evidence type="ECO:0000256" key="6">
    <source>
        <dbReference type="ARBA" id="ARBA00022763"/>
    </source>
</evidence>
<keyword evidence="4" id="KW-0540">Nuclease</keyword>
<organism evidence="12 13">
    <name type="scientific">Seminavis robusta</name>
    <dbReference type="NCBI Taxonomy" id="568900"/>
    <lineage>
        <taxon>Eukaryota</taxon>
        <taxon>Sar</taxon>
        <taxon>Stramenopiles</taxon>
        <taxon>Ochrophyta</taxon>
        <taxon>Bacillariophyta</taxon>
        <taxon>Bacillariophyceae</taxon>
        <taxon>Bacillariophycidae</taxon>
        <taxon>Naviculales</taxon>
        <taxon>Naviculaceae</taxon>
        <taxon>Seminavis</taxon>
    </lineage>
</organism>
<dbReference type="Pfam" id="PF03372">
    <property type="entry name" value="Exo_endo_phos"/>
    <property type="match status" value="1"/>
</dbReference>
<evidence type="ECO:0000256" key="2">
    <source>
        <dbReference type="ARBA" id="ARBA00001946"/>
    </source>
</evidence>
<evidence type="ECO:0000259" key="11">
    <source>
        <dbReference type="Pfam" id="PF03372"/>
    </source>
</evidence>
<dbReference type="OrthoDB" id="9975959at2759"/>
<sequence length="326" mass="37659">MKRDNDDTLSTLGRKDPLEVDWLSQKLQKLPFPPKRQSKNNTFTIITWNIWFAPYEWELRLEALLSECLQQHPDVLCFQEVTTNVHRCMLNCQYLRSRYEPTELSLPHGYDCAIWIRKDSSRLEVNSTNTLPLESIYGRRGLLVDLEVASSSSRKKNDTPAKIRVVATHLESGRHMEMTRRKQLDALFSDMKETPCGNTKDIKPHVAFLVGDFNLDPSYAENEVVDANSTDLWKLLKPKNDPGYTEDTYQNQMRFEAHGKHKQVRYDRIVMMDLAEHSISQPMQAPPKYMCVPTAIERLGVEPFDSAKTIWPSDHFGLVAVLEMEG</sequence>
<comment type="caution">
    <text evidence="12">The sequence shown here is derived from an EMBL/GenBank/DDBJ whole genome shotgun (WGS) entry which is preliminary data.</text>
</comment>
<feature type="domain" description="Endonuclease/exonuclease/phosphatase" evidence="11">
    <location>
        <begin position="46"/>
        <end position="315"/>
    </location>
</feature>
<dbReference type="GO" id="GO:0003697">
    <property type="term" value="F:single-stranded DNA binding"/>
    <property type="evidence" value="ECO:0007669"/>
    <property type="project" value="TreeGrafter"/>
</dbReference>
<evidence type="ECO:0000256" key="3">
    <source>
        <dbReference type="ARBA" id="ARBA00004322"/>
    </source>
</evidence>
<dbReference type="GO" id="GO:0005737">
    <property type="term" value="C:cytoplasm"/>
    <property type="evidence" value="ECO:0007669"/>
    <property type="project" value="TreeGrafter"/>
</dbReference>
<evidence type="ECO:0000256" key="10">
    <source>
        <dbReference type="ARBA" id="ARBA00023242"/>
    </source>
</evidence>
<dbReference type="GO" id="GO:0006302">
    <property type="term" value="P:double-strand break repair"/>
    <property type="evidence" value="ECO:0007669"/>
    <property type="project" value="TreeGrafter"/>
</dbReference>
<comment type="subcellular location">
    <subcellularLocation>
        <location evidence="3">Nucleus</location>
        <location evidence="3">PML body</location>
    </subcellularLocation>
</comment>
<keyword evidence="7" id="KW-0378">Hydrolase</keyword>
<keyword evidence="8" id="KW-0460">Magnesium</keyword>
<comment type="cofactor">
    <cofactor evidence="1">
        <name>Mn(2+)</name>
        <dbReference type="ChEBI" id="CHEBI:29035"/>
    </cofactor>
</comment>